<proteinExistence type="predicted"/>
<accession>A0A3M0CIP4</accession>
<name>A0A3M0CIP4_9EURY</name>
<evidence type="ECO:0000313" key="3">
    <source>
        <dbReference type="EMBL" id="RMB08320.1"/>
    </source>
</evidence>
<dbReference type="GeneID" id="38470632"/>
<evidence type="ECO:0000313" key="5">
    <source>
        <dbReference type="Proteomes" id="UP000282007"/>
    </source>
</evidence>
<organism evidence="3 4">
    <name type="scientific">Haloplanus aerogenes</name>
    <dbReference type="NCBI Taxonomy" id="660522"/>
    <lineage>
        <taxon>Archaea</taxon>
        <taxon>Methanobacteriati</taxon>
        <taxon>Methanobacteriota</taxon>
        <taxon>Stenosarchaea group</taxon>
        <taxon>Halobacteria</taxon>
        <taxon>Halobacteriales</taxon>
        <taxon>Haloferacaceae</taxon>
        <taxon>Haloplanus</taxon>
    </lineage>
</organism>
<dbReference type="OrthoDB" id="299121at2157"/>
<dbReference type="Pfam" id="PF11213">
    <property type="entry name" value="DUF3006"/>
    <property type="match status" value="1"/>
</dbReference>
<evidence type="ECO:0000313" key="4">
    <source>
        <dbReference type="Proteomes" id="UP000277326"/>
    </source>
</evidence>
<feature type="region of interest" description="Disordered" evidence="1">
    <location>
        <begin position="65"/>
        <end position="92"/>
    </location>
</feature>
<dbReference type="AlphaFoldDB" id="A0A3M0CIP4"/>
<dbReference type="EMBL" id="REFS01000010">
    <property type="protein sequence ID" value="RMB08320.1"/>
    <property type="molecule type" value="Genomic_DNA"/>
</dbReference>
<reference evidence="3" key="3">
    <citation type="submission" date="2018-10" db="EMBL/GenBank/DDBJ databases">
        <authorList>
            <person name="Whitman W."/>
            <person name="Huntemann M."/>
            <person name="Clum A."/>
            <person name="Pillay M."/>
            <person name="Palaniappan K."/>
            <person name="Varghese N."/>
            <person name="Mikhailova N."/>
            <person name="Stamatis D."/>
            <person name="Reddy T."/>
            <person name="Daum C."/>
            <person name="Shapiro N."/>
            <person name="Ivanova N."/>
            <person name="Kyrpides N."/>
            <person name="Woyke T."/>
        </authorList>
    </citation>
    <scope>NUCLEOTIDE SEQUENCE</scope>
    <source>
        <strain evidence="3">CGMCC 1.10124</strain>
    </source>
</reference>
<reference evidence="3 4" key="1">
    <citation type="journal article" date="2015" name="Stand. Genomic Sci.">
        <title>Genomic Encyclopedia of Bacterial and Archaeal Type Strains, Phase III: the genomes of soil and plant-associated and newly described type strains.</title>
        <authorList>
            <person name="Whitman W.B."/>
            <person name="Woyke T."/>
            <person name="Klenk H.P."/>
            <person name="Zhou Y."/>
            <person name="Lilburn T.G."/>
            <person name="Beck B.J."/>
            <person name="De Vos P."/>
            <person name="Vandamme P."/>
            <person name="Eisen J.A."/>
            <person name="Garrity G."/>
            <person name="Hugenholtz P."/>
            <person name="Kyrpides N.C."/>
        </authorList>
    </citation>
    <scope>NUCLEOTIDE SEQUENCE [LARGE SCALE GENOMIC DNA]</scope>
    <source>
        <strain evidence="3 4">CGMCC 1.10124</strain>
    </source>
</reference>
<dbReference type="InterPro" id="IPR021377">
    <property type="entry name" value="DUF3006"/>
</dbReference>
<dbReference type="Proteomes" id="UP000277326">
    <property type="component" value="Unassembled WGS sequence"/>
</dbReference>
<reference evidence="2 5" key="2">
    <citation type="submission" date="2018-07" db="EMBL/GenBank/DDBJ databases">
        <title>Genome sequences of Haloplanus aerogenes JCM 16430T.</title>
        <authorList>
            <person name="Kim Y.B."/>
            <person name="Roh S.W."/>
        </authorList>
    </citation>
    <scope>NUCLEOTIDE SEQUENCE [LARGE SCALE GENOMIC DNA]</scope>
    <source>
        <strain evidence="2 5">JCM 16430</strain>
    </source>
</reference>
<dbReference type="RefSeq" id="WP_121922057.1">
    <property type="nucleotide sequence ID" value="NZ_CP034145.1"/>
</dbReference>
<sequence length="92" mass="10251">MVTDGTYTAVLDRFEDDVAVLVLESDDETLGQVVVDAETIPAEGQHQDALFTVVMCGGELAEVTYHPDQTEERRETAQSRFDRLSERSDSDK</sequence>
<evidence type="ECO:0000256" key="1">
    <source>
        <dbReference type="SAM" id="MobiDB-lite"/>
    </source>
</evidence>
<dbReference type="KEGG" id="haer:DU502_05060"/>
<keyword evidence="5" id="KW-1185">Reference proteome</keyword>
<dbReference type="Proteomes" id="UP000282007">
    <property type="component" value="Chromosome"/>
</dbReference>
<evidence type="ECO:0000313" key="2">
    <source>
        <dbReference type="EMBL" id="AZH24785.1"/>
    </source>
</evidence>
<gene>
    <name evidence="3" type="ORF">ATH50_3533</name>
    <name evidence="2" type="ORF">DU502_05060</name>
</gene>
<protein>
    <submittedName>
        <fullName evidence="2">DUF3006 domain-containing protein</fullName>
    </submittedName>
</protein>
<dbReference type="EMBL" id="CP034145">
    <property type="protein sequence ID" value="AZH24785.1"/>
    <property type="molecule type" value="Genomic_DNA"/>
</dbReference>
<feature type="compositionally biased region" description="Basic and acidic residues" evidence="1">
    <location>
        <begin position="68"/>
        <end position="92"/>
    </location>
</feature>